<keyword evidence="4" id="KW-0677">Repeat</keyword>
<comment type="caution">
    <text evidence="8">The sequence shown here is derived from an EMBL/GenBank/DDBJ whole genome shotgun (WGS) entry which is preliminary data.</text>
</comment>
<dbReference type="EMBL" id="NKQK01000021">
    <property type="protein sequence ID" value="PSR99626.1"/>
    <property type="molecule type" value="Genomic_DNA"/>
</dbReference>
<evidence type="ECO:0000256" key="3">
    <source>
        <dbReference type="ARBA" id="ARBA00022729"/>
    </source>
</evidence>
<dbReference type="PANTHER" id="PTHR48009">
    <property type="entry name" value="LEUCINE-RICH REPEAT (LRR) FAMILY PROTEIN"/>
    <property type="match status" value="1"/>
</dbReference>
<dbReference type="Gene3D" id="3.80.10.10">
    <property type="entry name" value="Ribonuclease Inhibitor"/>
    <property type="match status" value="3"/>
</dbReference>
<dbReference type="GO" id="GO:0016020">
    <property type="term" value="C:membrane"/>
    <property type="evidence" value="ECO:0007669"/>
    <property type="project" value="UniProtKB-SubCell"/>
</dbReference>
<dbReference type="FunFam" id="3.80.10.10:FF:000400">
    <property type="entry name" value="Nuclear pore complex protein NUP107"/>
    <property type="match status" value="1"/>
</dbReference>
<evidence type="ECO:0000256" key="4">
    <source>
        <dbReference type="ARBA" id="ARBA00022737"/>
    </source>
</evidence>
<dbReference type="STRING" id="1590841.A0A2R6PZN5"/>
<evidence type="ECO:0000313" key="8">
    <source>
        <dbReference type="EMBL" id="PSR99626.1"/>
    </source>
</evidence>
<dbReference type="InterPro" id="IPR053213">
    <property type="entry name" value="RLP29"/>
</dbReference>
<keyword evidence="2" id="KW-0433">Leucine-rich repeat</keyword>
<keyword evidence="8" id="KW-0808">Transferase</keyword>
<dbReference type="InterPro" id="IPR001611">
    <property type="entry name" value="Leu-rich_rpt"/>
</dbReference>
<dbReference type="InParanoid" id="A0A2R6PZN5"/>
<dbReference type="SMART" id="SM00369">
    <property type="entry name" value="LRR_TYP"/>
    <property type="match status" value="5"/>
</dbReference>
<dbReference type="SUPFAM" id="SSF52058">
    <property type="entry name" value="L domain-like"/>
    <property type="match status" value="1"/>
</dbReference>
<dbReference type="AlphaFoldDB" id="A0A2R6PZN5"/>
<dbReference type="GO" id="GO:0051707">
    <property type="term" value="P:response to other organism"/>
    <property type="evidence" value="ECO:0007669"/>
    <property type="project" value="UniProtKB-ARBA"/>
</dbReference>
<keyword evidence="9" id="KW-1185">Reference proteome</keyword>
<protein>
    <submittedName>
        <fullName evidence="8">LRR receptor-like serine/threonine-protein kinase</fullName>
    </submittedName>
</protein>
<dbReference type="FunFam" id="3.80.10.10:FF:000041">
    <property type="entry name" value="LRR receptor-like serine/threonine-protein kinase ERECTA"/>
    <property type="match status" value="1"/>
</dbReference>
<gene>
    <name evidence="8" type="ORF">CEY00_Acc23599</name>
</gene>
<dbReference type="Gramene" id="PSR99626">
    <property type="protein sequence ID" value="PSR99626"/>
    <property type="gene ID" value="CEY00_Acc23599"/>
</dbReference>
<dbReference type="Pfam" id="PF13855">
    <property type="entry name" value="LRR_8"/>
    <property type="match status" value="2"/>
</dbReference>
<dbReference type="Proteomes" id="UP000241394">
    <property type="component" value="Chromosome LG21"/>
</dbReference>
<keyword evidence="6" id="KW-0325">Glycoprotein</keyword>
<dbReference type="OMA" id="CDHIFSD"/>
<dbReference type="PRINTS" id="PR00019">
    <property type="entry name" value="LEURICHRPT"/>
</dbReference>
<name>A0A2R6PZN5_ACTCC</name>
<reference evidence="9" key="2">
    <citation type="journal article" date="2018" name="BMC Genomics">
        <title>A manually annotated Actinidia chinensis var. chinensis (kiwifruit) genome highlights the challenges associated with draft genomes and gene prediction in plants.</title>
        <authorList>
            <person name="Pilkington S.M."/>
            <person name="Crowhurst R."/>
            <person name="Hilario E."/>
            <person name="Nardozza S."/>
            <person name="Fraser L."/>
            <person name="Peng Y."/>
            <person name="Gunaseelan K."/>
            <person name="Simpson R."/>
            <person name="Tahir J."/>
            <person name="Deroles S.C."/>
            <person name="Templeton K."/>
            <person name="Luo Z."/>
            <person name="Davy M."/>
            <person name="Cheng C."/>
            <person name="McNeilage M."/>
            <person name="Scaglione D."/>
            <person name="Liu Y."/>
            <person name="Zhang Q."/>
            <person name="Datson P."/>
            <person name="De Silva N."/>
            <person name="Gardiner S.E."/>
            <person name="Bassett H."/>
            <person name="Chagne D."/>
            <person name="McCallum J."/>
            <person name="Dzierzon H."/>
            <person name="Deng C."/>
            <person name="Wang Y.Y."/>
            <person name="Barron L."/>
            <person name="Manako K."/>
            <person name="Bowen J."/>
            <person name="Foster T.M."/>
            <person name="Erridge Z.A."/>
            <person name="Tiffin H."/>
            <person name="Waite C.N."/>
            <person name="Davies K.M."/>
            <person name="Grierson E.P."/>
            <person name="Laing W.A."/>
            <person name="Kirk R."/>
            <person name="Chen X."/>
            <person name="Wood M."/>
            <person name="Montefiori M."/>
            <person name="Brummell D.A."/>
            <person name="Schwinn K.E."/>
            <person name="Catanach A."/>
            <person name="Fullerton C."/>
            <person name="Li D."/>
            <person name="Meiyalaghan S."/>
            <person name="Nieuwenhuizen N."/>
            <person name="Read N."/>
            <person name="Prakash R."/>
            <person name="Hunter D."/>
            <person name="Zhang H."/>
            <person name="McKenzie M."/>
            <person name="Knabel M."/>
            <person name="Harris A."/>
            <person name="Allan A.C."/>
            <person name="Gleave A."/>
            <person name="Chen A."/>
            <person name="Janssen B.J."/>
            <person name="Plunkett B."/>
            <person name="Ampomah-Dwamena C."/>
            <person name="Voogd C."/>
            <person name="Leif D."/>
            <person name="Lafferty D."/>
            <person name="Souleyre E.J.F."/>
            <person name="Varkonyi-Gasic E."/>
            <person name="Gambi F."/>
            <person name="Hanley J."/>
            <person name="Yao J.L."/>
            <person name="Cheung J."/>
            <person name="David K.M."/>
            <person name="Warren B."/>
            <person name="Marsh K."/>
            <person name="Snowden K.C."/>
            <person name="Lin-Wang K."/>
            <person name="Brian L."/>
            <person name="Martinez-Sanchez M."/>
            <person name="Wang M."/>
            <person name="Ileperuma N."/>
            <person name="Macnee N."/>
            <person name="Campin R."/>
            <person name="McAtee P."/>
            <person name="Drummond R.S.M."/>
            <person name="Espley R.V."/>
            <person name="Ireland H.S."/>
            <person name="Wu R."/>
            <person name="Atkinson R.G."/>
            <person name="Karunairetnam S."/>
            <person name="Bulley S."/>
            <person name="Chunkath S."/>
            <person name="Hanley Z."/>
            <person name="Storey R."/>
            <person name="Thrimawithana A.H."/>
            <person name="Thomson S."/>
            <person name="David C."/>
            <person name="Testolin R."/>
            <person name="Huang H."/>
            <person name="Hellens R.P."/>
            <person name="Schaffer R.J."/>
        </authorList>
    </citation>
    <scope>NUCLEOTIDE SEQUENCE [LARGE SCALE GENOMIC DNA]</scope>
    <source>
        <strain evidence="9">cv. Red5</strain>
    </source>
</reference>
<evidence type="ECO:0000256" key="7">
    <source>
        <dbReference type="SAM" id="SignalP"/>
    </source>
</evidence>
<dbReference type="Pfam" id="PF00560">
    <property type="entry name" value="LRR_1"/>
    <property type="match status" value="3"/>
</dbReference>
<dbReference type="InterPro" id="IPR003591">
    <property type="entry name" value="Leu-rich_rpt_typical-subtyp"/>
</dbReference>
<keyword evidence="8" id="KW-0418">Kinase</keyword>
<organism evidence="8 9">
    <name type="scientific">Actinidia chinensis var. chinensis</name>
    <name type="common">Chinese soft-hair kiwi</name>
    <dbReference type="NCBI Taxonomy" id="1590841"/>
    <lineage>
        <taxon>Eukaryota</taxon>
        <taxon>Viridiplantae</taxon>
        <taxon>Streptophyta</taxon>
        <taxon>Embryophyta</taxon>
        <taxon>Tracheophyta</taxon>
        <taxon>Spermatophyta</taxon>
        <taxon>Magnoliopsida</taxon>
        <taxon>eudicotyledons</taxon>
        <taxon>Gunneridae</taxon>
        <taxon>Pentapetalae</taxon>
        <taxon>asterids</taxon>
        <taxon>Ericales</taxon>
        <taxon>Actinidiaceae</taxon>
        <taxon>Actinidia</taxon>
    </lineage>
</organism>
<evidence type="ECO:0000256" key="6">
    <source>
        <dbReference type="ARBA" id="ARBA00023180"/>
    </source>
</evidence>
<accession>A0A2R6PZN5</accession>
<sequence>MLDQIHLPFLFPKLGSDRLHTMLSLSSLLSLLLISALSTRHIEVAHSTTHPTDTQLLKDLKNGLHPRSVTPGSCLSSWDFRFDPCDNIFTDRFTCGFRCDVVVSGFSRVTDISLDQAGYSGSLPPSSWDIPYLQTLDLSYNSLSGSLPDSLSNLTRLRRLSLSKNSFAGEIPSSLGSLSLLEELCLDSNRLSGRIPLIFKDLINLKRLELQENNLDGEFPDLSQLGNLYFLDVSDNQIAGEFPASFPASLIELSMRNNGLKGDLPERIGELGFLQVLDLSRNNLSGIIPSALFDHKSLQQLTLSHNNFSLLQIPDDLGAQSKLIAIDLSHNSLHGLLPTFMASIPKLSSLSLENNRFSGMIPSKFALRLAVSGDETVSLKRLLLGGNYLFGPIPAQMMGLKPGSANVSLVDNCLYTCPDTFFFCRGGDQKSWLDCKGFGPQAH</sequence>
<evidence type="ECO:0000256" key="2">
    <source>
        <dbReference type="ARBA" id="ARBA00022614"/>
    </source>
</evidence>
<dbReference type="OrthoDB" id="676979at2759"/>
<dbReference type="PANTHER" id="PTHR48009:SF12">
    <property type="entry name" value="LEUCINE-RICH REPEAT RECEPTOR-LIKE PROTEIN KINASE PEPR2"/>
    <property type="match status" value="1"/>
</dbReference>
<dbReference type="GO" id="GO:0016301">
    <property type="term" value="F:kinase activity"/>
    <property type="evidence" value="ECO:0007669"/>
    <property type="project" value="UniProtKB-KW"/>
</dbReference>
<keyword evidence="3 7" id="KW-0732">Signal</keyword>
<reference evidence="8 9" key="1">
    <citation type="submission" date="2017-07" db="EMBL/GenBank/DDBJ databases">
        <title>An improved, manually edited Actinidia chinensis var. chinensis (kiwifruit) genome highlights the challenges associated with draft genomes and gene prediction in plants.</title>
        <authorList>
            <person name="Pilkington S."/>
            <person name="Crowhurst R."/>
            <person name="Hilario E."/>
            <person name="Nardozza S."/>
            <person name="Fraser L."/>
            <person name="Peng Y."/>
            <person name="Gunaseelan K."/>
            <person name="Simpson R."/>
            <person name="Tahir J."/>
            <person name="Deroles S."/>
            <person name="Templeton K."/>
            <person name="Luo Z."/>
            <person name="Davy M."/>
            <person name="Cheng C."/>
            <person name="Mcneilage M."/>
            <person name="Scaglione D."/>
            <person name="Liu Y."/>
            <person name="Zhang Q."/>
            <person name="Datson P."/>
            <person name="De Silva N."/>
            <person name="Gardiner S."/>
            <person name="Bassett H."/>
            <person name="Chagne D."/>
            <person name="Mccallum J."/>
            <person name="Dzierzon H."/>
            <person name="Deng C."/>
            <person name="Wang Y.-Y."/>
            <person name="Barron N."/>
            <person name="Manako K."/>
            <person name="Bowen J."/>
            <person name="Foster T."/>
            <person name="Erridge Z."/>
            <person name="Tiffin H."/>
            <person name="Waite C."/>
            <person name="Davies K."/>
            <person name="Grierson E."/>
            <person name="Laing W."/>
            <person name="Kirk R."/>
            <person name="Chen X."/>
            <person name="Wood M."/>
            <person name="Montefiori M."/>
            <person name="Brummell D."/>
            <person name="Schwinn K."/>
            <person name="Catanach A."/>
            <person name="Fullerton C."/>
            <person name="Li D."/>
            <person name="Meiyalaghan S."/>
            <person name="Nieuwenhuizen N."/>
            <person name="Read N."/>
            <person name="Prakash R."/>
            <person name="Hunter D."/>
            <person name="Zhang H."/>
            <person name="Mckenzie M."/>
            <person name="Knabel M."/>
            <person name="Harris A."/>
            <person name="Allan A."/>
            <person name="Chen A."/>
            <person name="Janssen B."/>
            <person name="Plunkett B."/>
            <person name="Dwamena C."/>
            <person name="Voogd C."/>
            <person name="Leif D."/>
            <person name="Lafferty D."/>
            <person name="Souleyre E."/>
            <person name="Varkonyi-Gasic E."/>
            <person name="Gambi F."/>
            <person name="Hanley J."/>
            <person name="Yao J.-L."/>
            <person name="Cheung J."/>
            <person name="David K."/>
            <person name="Warren B."/>
            <person name="Marsh K."/>
            <person name="Snowden K."/>
            <person name="Lin-Wang K."/>
            <person name="Brian L."/>
            <person name="Martinez-Sanchez M."/>
            <person name="Wang M."/>
            <person name="Ileperuma N."/>
            <person name="Macnee N."/>
            <person name="Campin R."/>
            <person name="Mcatee P."/>
            <person name="Drummond R."/>
            <person name="Espley R."/>
            <person name="Ireland H."/>
            <person name="Wu R."/>
            <person name="Atkinson R."/>
            <person name="Karunairetnam S."/>
            <person name="Bulley S."/>
            <person name="Chunkath S."/>
            <person name="Hanley Z."/>
            <person name="Storey R."/>
            <person name="Thrimawithana A."/>
            <person name="Thomson S."/>
            <person name="David C."/>
            <person name="Testolin R."/>
        </authorList>
    </citation>
    <scope>NUCLEOTIDE SEQUENCE [LARGE SCALE GENOMIC DNA]</scope>
    <source>
        <strain evidence="9">cv. Red5</strain>
        <tissue evidence="8">Young leaf</tissue>
    </source>
</reference>
<keyword evidence="5" id="KW-0472">Membrane</keyword>
<keyword evidence="8" id="KW-0675">Receptor</keyword>
<evidence type="ECO:0000313" key="9">
    <source>
        <dbReference type="Proteomes" id="UP000241394"/>
    </source>
</evidence>
<evidence type="ECO:0000256" key="1">
    <source>
        <dbReference type="ARBA" id="ARBA00004370"/>
    </source>
</evidence>
<comment type="subcellular location">
    <subcellularLocation>
        <location evidence="1">Membrane</location>
    </subcellularLocation>
</comment>
<feature type="signal peptide" evidence="7">
    <location>
        <begin position="1"/>
        <end position="38"/>
    </location>
</feature>
<dbReference type="PROSITE" id="PS51450">
    <property type="entry name" value="LRR"/>
    <property type="match status" value="1"/>
</dbReference>
<evidence type="ECO:0000256" key="5">
    <source>
        <dbReference type="ARBA" id="ARBA00023136"/>
    </source>
</evidence>
<proteinExistence type="predicted"/>
<dbReference type="InterPro" id="IPR032675">
    <property type="entry name" value="LRR_dom_sf"/>
</dbReference>
<dbReference type="GO" id="GO:0006952">
    <property type="term" value="P:defense response"/>
    <property type="evidence" value="ECO:0007669"/>
    <property type="project" value="UniProtKB-ARBA"/>
</dbReference>
<feature type="chain" id="PRO_5015325555" evidence="7">
    <location>
        <begin position="39"/>
        <end position="443"/>
    </location>
</feature>